<evidence type="ECO:0000313" key="1">
    <source>
        <dbReference type="EMBL" id="JAD32299.1"/>
    </source>
</evidence>
<accession>A0A0A8YYR0</accession>
<reference evidence="1" key="2">
    <citation type="journal article" date="2015" name="Data Brief">
        <title>Shoot transcriptome of the giant reed, Arundo donax.</title>
        <authorList>
            <person name="Barrero R.A."/>
            <person name="Guerrero F.D."/>
            <person name="Moolhuijzen P."/>
            <person name="Goolsby J.A."/>
            <person name="Tidwell J."/>
            <person name="Bellgard S.E."/>
            <person name="Bellgard M.I."/>
        </authorList>
    </citation>
    <scope>NUCLEOTIDE SEQUENCE</scope>
    <source>
        <tissue evidence="1">Shoot tissue taken approximately 20 cm above the soil surface</tissue>
    </source>
</reference>
<sequence>MNSESEPVVYEYERYMMHQFNIPIQFLLVNPSHGGKRAAYLWWMAPQSLHYSFAGTPNPTNK</sequence>
<protein>
    <submittedName>
        <fullName evidence="1">Uncharacterized protein</fullName>
    </submittedName>
</protein>
<proteinExistence type="predicted"/>
<dbReference type="EMBL" id="GBRH01265596">
    <property type="protein sequence ID" value="JAD32299.1"/>
    <property type="molecule type" value="Transcribed_RNA"/>
</dbReference>
<dbReference type="AlphaFoldDB" id="A0A0A8YYR0"/>
<name>A0A0A8YYR0_ARUDO</name>
<organism evidence="1">
    <name type="scientific">Arundo donax</name>
    <name type="common">Giant reed</name>
    <name type="synonym">Donax arundinaceus</name>
    <dbReference type="NCBI Taxonomy" id="35708"/>
    <lineage>
        <taxon>Eukaryota</taxon>
        <taxon>Viridiplantae</taxon>
        <taxon>Streptophyta</taxon>
        <taxon>Embryophyta</taxon>
        <taxon>Tracheophyta</taxon>
        <taxon>Spermatophyta</taxon>
        <taxon>Magnoliopsida</taxon>
        <taxon>Liliopsida</taxon>
        <taxon>Poales</taxon>
        <taxon>Poaceae</taxon>
        <taxon>PACMAD clade</taxon>
        <taxon>Arundinoideae</taxon>
        <taxon>Arundineae</taxon>
        <taxon>Arundo</taxon>
    </lineage>
</organism>
<reference evidence="1" key="1">
    <citation type="submission" date="2014-09" db="EMBL/GenBank/DDBJ databases">
        <authorList>
            <person name="Magalhaes I.L.F."/>
            <person name="Oliveira U."/>
            <person name="Santos F.R."/>
            <person name="Vidigal T.H.D.A."/>
            <person name="Brescovit A.D."/>
            <person name="Santos A.J."/>
        </authorList>
    </citation>
    <scope>NUCLEOTIDE SEQUENCE</scope>
    <source>
        <tissue evidence="1">Shoot tissue taken approximately 20 cm above the soil surface</tissue>
    </source>
</reference>